<keyword evidence="3" id="KW-0117">Actin capping</keyword>
<name>A0A914V0M0_9BILA</name>
<evidence type="ECO:0000256" key="2">
    <source>
        <dbReference type="ARBA" id="ARBA00006826"/>
    </source>
</evidence>
<keyword evidence="7" id="KW-0009">Actin-binding</keyword>
<evidence type="ECO:0000256" key="5">
    <source>
        <dbReference type="ARBA" id="ARBA00022553"/>
    </source>
</evidence>
<keyword evidence="5" id="KW-0597">Phosphoprotein</keyword>
<dbReference type="SUPFAM" id="SSF46966">
    <property type="entry name" value="Spectrin repeat"/>
    <property type="match status" value="1"/>
</dbReference>
<dbReference type="GO" id="GO:0051693">
    <property type="term" value="P:actin filament capping"/>
    <property type="evidence" value="ECO:0007669"/>
    <property type="project" value="UniProtKB-KW"/>
</dbReference>
<evidence type="ECO:0000256" key="1">
    <source>
        <dbReference type="ARBA" id="ARBA00004245"/>
    </source>
</evidence>
<accession>A0A914V0M0</accession>
<comment type="subcellular location">
    <subcellularLocation>
        <location evidence="1">Cytoplasm</location>
        <location evidence="1">Cytoskeleton</location>
    </subcellularLocation>
</comment>
<proteinExistence type="inferred from homology"/>
<dbReference type="FunFam" id="1.20.58.60:FF:000006">
    <property type="entry name" value="Spectrin alpha chain, non-erythrocytic 1"/>
    <property type="match status" value="1"/>
</dbReference>
<evidence type="ECO:0000256" key="6">
    <source>
        <dbReference type="ARBA" id="ARBA00022737"/>
    </source>
</evidence>
<dbReference type="Gene3D" id="1.20.58.60">
    <property type="match status" value="2"/>
</dbReference>
<dbReference type="AlphaFoldDB" id="A0A914V0M0"/>
<dbReference type="FunFam" id="1.20.58.60:FF:000020">
    <property type="entry name" value="Spectrin alpha chain, non-erythrocytic 1"/>
    <property type="match status" value="1"/>
</dbReference>
<dbReference type="GO" id="GO:0042062">
    <property type="term" value="P:long-term strengthening of neuromuscular junction"/>
    <property type="evidence" value="ECO:0007669"/>
    <property type="project" value="UniProtKB-ARBA"/>
</dbReference>
<dbReference type="GO" id="GO:0003779">
    <property type="term" value="F:actin binding"/>
    <property type="evidence" value="ECO:0007669"/>
    <property type="project" value="UniProtKB-KW"/>
</dbReference>
<sequence length="280" mass="32843">MSDDGAPPEPVLEVPPPQEIKILETAEDIQTRRTDVLGHYAQFKDYARTKRDRLEEARQFQYFKRDADELEIWILEKLQTASEESYKDPTNLQAKIQKHQAFEAEVQAHSNAMTQLDKTGNDMIQHGHFASETIHKRLEELHALWDQLFRKLNEKGIRLQQALKLLQFVRQCDEVLYWIKDKEAFVTAEDFGMDLEHVEVLQRKFDEFLKELGNHQYRITEVNHTADKLLDEGHPDSHTIASKKDEVNDAWHRLSTLAATRREGLFGAHEVQRFNRDIDE</sequence>
<dbReference type="GO" id="GO:0008017">
    <property type="term" value="F:microtubule binding"/>
    <property type="evidence" value="ECO:0007669"/>
    <property type="project" value="UniProtKB-ARBA"/>
</dbReference>
<protein>
    <submittedName>
        <fullName evidence="10">Uncharacterized protein</fullName>
    </submittedName>
</protein>
<evidence type="ECO:0000313" key="10">
    <source>
        <dbReference type="WBParaSite" id="PSAMB.scaffold13626size2188.g35585.t1"/>
    </source>
</evidence>
<dbReference type="GO" id="GO:0016328">
    <property type="term" value="C:lateral plasma membrane"/>
    <property type="evidence" value="ECO:0007669"/>
    <property type="project" value="UniProtKB-ARBA"/>
</dbReference>
<keyword evidence="4" id="KW-0963">Cytoplasm</keyword>
<keyword evidence="9" id="KW-1185">Reference proteome</keyword>
<organism evidence="9 10">
    <name type="scientific">Plectus sambesii</name>
    <dbReference type="NCBI Taxonomy" id="2011161"/>
    <lineage>
        <taxon>Eukaryota</taxon>
        <taxon>Metazoa</taxon>
        <taxon>Ecdysozoa</taxon>
        <taxon>Nematoda</taxon>
        <taxon>Chromadorea</taxon>
        <taxon>Plectida</taxon>
        <taxon>Plectina</taxon>
        <taxon>Plectoidea</taxon>
        <taxon>Plectidae</taxon>
        <taxon>Plectus</taxon>
    </lineage>
</organism>
<dbReference type="GO" id="GO:0005856">
    <property type="term" value="C:cytoskeleton"/>
    <property type="evidence" value="ECO:0007669"/>
    <property type="project" value="UniProtKB-SubCell"/>
</dbReference>
<keyword evidence="6" id="KW-0677">Repeat</keyword>
<evidence type="ECO:0000256" key="7">
    <source>
        <dbReference type="ARBA" id="ARBA00023203"/>
    </source>
</evidence>
<evidence type="ECO:0000256" key="8">
    <source>
        <dbReference type="ARBA" id="ARBA00023212"/>
    </source>
</evidence>
<dbReference type="SMART" id="SM00150">
    <property type="entry name" value="SPEC"/>
    <property type="match status" value="2"/>
</dbReference>
<dbReference type="Proteomes" id="UP000887566">
    <property type="component" value="Unplaced"/>
</dbReference>
<dbReference type="InterPro" id="IPR002017">
    <property type="entry name" value="Spectrin_repeat"/>
</dbReference>
<dbReference type="PANTHER" id="PTHR11915">
    <property type="entry name" value="SPECTRIN/FILAMIN RELATED CYTOSKELETAL PROTEIN"/>
    <property type="match status" value="1"/>
</dbReference>
<reference evidence="10" key="1">
    <citation type="submission" date="2022-11" db="UniProtKB">
        <authorList>
            <consortium name="WormBaseParasite"/>
        </authorList>
    </citation>
    <scope>IDENTIFICATION</scope>
</reference>
<evidence type="ECO:0000313" key="9">
    <source>
        <dbReference type="Proteomes" id="UP000887566"/>
    </source>
</evidence>
<comment type="similarity">
    <text evidence="2">Belongs to the spectrin family.</text>
</comment>
<evidence type="ECO:0000256" key="3">
    <source>
        <dbReference type="ARBA" id="ARBA00022467"/>
    </source>
</evidence>
<dbReference type="GO" id="GO:0007026">
    <property type="term" value="P:negative regulation of microtubule depolymerization"/>
    <property type="evidence" value="ECO:0007669"/>
    <property type="project" value="UniProtKB-ARBA"/>
</dbReference>
<evidence type="ECO:0000256" key="4">
    <source>
        <dbReference type="ARBA" id="ARBA00022490"/>
    </source>
</evidence>
<keyword evidence="8" id="KW-0206">Cytoskeleton</keyword>
<dbReference type="WBParaSite" id="PSAMB.scaffold13626size2188.g35585.t1">
    <property type="protein sequence ID" value="PSAMB.scaffold13626size2188.g35585.t1"/>
    <property type="gene ID" value="PSAMB.scaffold13626size2188.g35585"/>
</dbReference>
<dbReference type="GO" id="GO:0045169">
    <property type="term" value="C:fusome"/>
    <property type="evidence" value="ECO:0007669"/>
    <property type="project" value="UniProtKB-ARBA"/>
</dbReference>
<dbReference type="CDD" id="cd00176">
    <property type="entry name" value="SPEC"/>
    <property type="match status" value="1"/>
</dbReference>
<dbReference type="Pfam" id="PF00435">
    <property type="entry name" value="Spectrin"/>
    <property type="match status" value="2"/>
</dbReference>
<dbReference type="InterPro" id="IPR018159">
    <property type="entry name" value="Spectrin/alpha-actinin"/>
</dbReference>